<dbReference type="RefSeq" id="WP_380047422.1">
    <property type="nucleotide sequence ID" value="NZ_JBHSOH010000006.1"/>
</dbReference>
<evidence type="ECO:0000313" key="2">
    <source>
        <dbReference type="EMBL" id="MFC5847877.1"/>
    </source>
</evidence>
<reference evidence="3" key="1">
    <citation type="journal article" date="2019" name="Int. J. Syst. Evol. Microbiol.">
        <title>The Global Catalogue of Microorganisms (GCM) 10K type strain sequencing project: providing services to taxonomists for standard genome sequencing and annotation.</title>
        <authorList>
            <consortium name="The Broad Institute Genomics Platform"/>
            <consortium name="The Broad Institute Genome Sequencing Center for Infectious Disease"/>
            <person name="Wu L."/>
            <person name="Ma J."/>
        </authorList>
    </citation>
    <scope>NUCLEOTIDE SEQUENCE [LARGE SCALE GENOMIC DNA]</scope>
    <source>
        <strain evidence="3">CGMCC 1.15053</strain>
    </source>
</reference>
<accession>A0ABW1DIB0</accession>
<organism evidence="2 3">
    <name type="scientific">Deinococcus petrolearius</name>
    <dbReference type="NCBI Taxonomy" id="1751295"/>
    <lineage>
        <taxon>Bacteria</taxon>
        <taxon>Thermotogati</taxon>
        <taxon>Deinococcota</taxon>
        <taxon>Deinococci</taxon>
        <taxon>Deinococcales</taxon>
        <taxon>Deinococcaceae</taxon>
        <taxon>Deinococcus</taxon>
    </lineage>
</organism>
<dbReference type="Proteomes" id="UP001595979">
    <property type="component" value="Unassembled WGS sequence"/>
</dbReference>
<proteinExistence type="predicted"/>
<evidence type="ECO:0000313" key="3">
    <source>
        <dbReference type="Proteomes" id="UP001595979"/>
    </source>
</evidence>
<keyword evidence="3" id="KW-1185">Reference proteome</keyword>
<feature type="compositionally biased region" description="Polar residues" evidence="1">
    <location>
        <begin position="1"/>
        <end position="10"/>
    </location>
</feature>
<gene>
    <name evidence="2" type="ORF">ACFPQ6_06095</name>
</gene>
<name>A0ABW1DIB0_9DEIO</name>
<evidence type="ECO:0000256" key="1">
    <source>
        <dbReference type="SAM" id="MobiDB-lite"/>
    </source>
</evidence>
<protein>
    <submittedName>
        <fullName evidence="2">Uncharacterized protein</fullName>
    </submittedName>
</protein>
<feature type="region of interest" description="Disordered" evidence="1">
    <location>
        <begin position="1"/>
        <end position="72"/>
    </location>
</feature>
<comment type="caution">
    <text evidence="2">The sequence shown here is derived from an EMBL/GenBank/DDBJ whole genome shotgun (WGS) entry which is preliminary data.</text>
</comment>
<dbReference type="EMBL" id="JBHSOH010000006">
    <property type="protein sequence ID" value="MFC5847877.1"/>
    <property type="molecule type" value="Genomic_DNA"/>
</dbReference>
<sequence length="72" mass="7804">MTRNGDQANENLLVPQPDDTTEVEDGQENAMNMKPGRGARQEPGAAPSDEYVEEHVARDAAPNIPDVGSDER</sequence>